<dbReference type="CDD" id="cd21650">
    <property type="entry name" value="CrtA-like"/>
    <property type="match status" value="1"/>
</dbReference>
<comment type="caution">
    <text evidence="2">The sequence shown here is derived from an EMBL/GenBank/DDBJ whole genome shotgun (WGS) entry which is preliminary data.</text>
</comment>
<dbReference type="EMBL" id="PYLS01000005">
    <property type="protein sequence ID" value="PST83208.1"/>
    <property type="molecule type" value="Genomic_DNA"/>
</dbReference>
<accession>A0A2T3HL65</accession>
<name>A0A2T3HL65_9SPHI</name>
<reference evidence="2 3" key="1">
    <citation type="submission" date="2018-03" db="EMBL/GenBank/DDBJ databases">
        <authorList>
            <person name="Keele B.F."/>
        </authorList>
    </citation>
    <scope>NUCLEOTIDE SEQUENCE [LARGE SCALE GENOMIC DNA]</scope>
    <source>
        <strain evidence="2 3">YL28-9</strain>
    </source>
</reference>
<keyword evidence="1" id="KW-0472">Membrane</keyword>
<keyword evidence="1" id="KW-1133">Transmembrane helix</keyword>
<evidence type="ECO:0000313" key="2">
    <source>
        <dbReference type="EMBL" id="PST83208.1"/>
    </source>
</evidence>
<organism evidence="2 3">
    <name type="scientific">Pedobacter yulinensis</name>
    <dbReference type="NCBI Taxonomy" id="2126353"/>
    <lineage>
        <taxon>Bacteria</taxon>
        <taxon>Pseudomonadati</taxon>
        <taxon>Bacteroidota</taxon>
        <taxon>Sphingobacteriia</taxon>
        <taxon>Sphingobacteriales</taxon>
        <taxon>Sphingobacteriaceae</taxon>
        <taxon>Pedobacter</taxon>
    </lineage>
</organism>
<evidence type="ECO:0000313" key="3">
    <source>
        <dbReference type="Proteomes" id="UP000240912"/>
    </source>
</evidence>
<evidence type="ECO:0000256" key="1">
    <source>
        <dbReference type="SAM" id="Phobius"/>
    </source>
</evidence>
<sequence length="229" mass="25991">MQVLLTVTRFKTIFIPFAFMGMALLHLPLWLNRQITFYKLLGAGGDAQPDLPADYRHWGLLTCWANEKAMQRFQVSSFVAFWFRLFAAEQFSVVLQPVASHGLWDGKQPFVSAPLPASGDARVAVLTRATIRPGKMKAFRSDIRKASAAMRTAPGFILAAGLGENPFFRQATFSIWENTELMKNYAYKHHDHAAVIKRTRAEQWYSEELFARFRVVAVKGTLNGRNYSI</sequence>
<gene>
    <name evidence="2" type="ORF">C7T94_11460</name>
</gene>
<dbReference type="OrthoDB" id="1122317at2"/>
<keyword evidence="3" id="KW-1185">Reference proteome</keyword>
<dbReference type="Proteomes" id="UP000240912">
    <property type="component" value="Unassembled WGS sequence"/>
</dbReference>
<dbReference type="SUPFAM" id="SSF54909">
    <property type="entry name" value="Dimeric alpha+beta barrel"/>
    <property type="match status" value="1"/>
</dbReference>
<feature type="transmembrane region" description="Helical" evidence="1">
    <location>
        <begin position="12"/>
        <end position="31"/>
    </location>
</feature>
<dbReference type="AlphaFoldDB" id="A0A2T3HL65"/>
<keyword evidence="1" id="KW-0812">Transmembrane</keyword>
<dbReference type="RefSeq" id="WP_107215468.1">
    <property type="nucleotide sequence ID" value="NZ_KZ686269.1"/>
</dbReference>
<protein>
    <submittedName>
        <fullName evidence="2">DUF3291 domain-containing protein</fullName>
    </submittedName>
</protein>
<dbReference type="InterPro" id="IPR011008">
    <property type="entry name" value="Dimeric_a/b-barrel"/>
</dbReference>
<proteinExistence type="predicted"/>
<dbReference type="InterPro" id="IPR049574">
    <property type="entry name" value="CrtA-like"/>
</dbReference>